<comment type="caution">
    <text evidence="10">The sequence shown here is derived from an EMBL/GenBank/DDBJ whole genome shotgun (WGS) entry which is preliminary data.</text>
</comment>
<evidence type="ECO:0000313" key="10">
    <source>
        <dbReference type="EMBL" id="KAK7457039.1"/>
    </source>
</evidence>
<comment type="catalytic activity">
    <reaction evidence="7">
        <text>L-threonyl-[protein] + ATP = O-phospho-L-threonyl-[protein] + ADP + H(+)</text>
        <dbReference type="Rhea" id="RHEA:46608"/>
        <dbReference type="Rhea" id="RHEA-COMP:11060"/>
        <dbReference type="Rhea" id="RHEA-COMP:11605"/>
        <dbReference type="ChEBI" id="CHEBI:15378"/>
        <dbReference type="ChEBI" id="CHEBI:30013"/>
        <dbReference type="ChEBI" id="CHEBI:30616"/>
        <dbReference type="ChEBI" id="CHEBI:61977"/>
        <dbReference type="ChEBI" id="CHEBI:456216"/>
        <dbReference type="EC" id="2.7.11.1"/>
    </reaction>
</comment>
<accession>A0ABR1JH62</accession>
<keyword evidence="5" id="KW-0418">Kinase</keyword>
<evidence type="ECO:0000256" key="7">
    <source>
        <dbReference type="ARBA" id="ARBA00047899"/>
    </source>
</evidence>
<sequence>MSLPPLTVWYLHFEELGLRKATIHPGATCKELERVIAADAYNRTIELSFWQPKTPLSGLATPSELRKRFNASKPIEQSCTRLDPSMLVCDLLELKYELPVDECIPLVVCSDVSQKEVSPPENDGLLVQAFHRSIQNVQKERPLHMSADQNAHLGTRSISIGRHSECDLPAISTPVELYHPVFCRFRQGGNDRSVLPPPDVVAETVAFMKSTENNWDQMRPIDHLLKILGISNGVIADEVYPSPSSVVLYPSTLHKSAPAAIVLEGLKFGSGGSDSTTEAFYVYKKLWAQPGRRKLLESSSSPTFLVTLTGRWLCILGAVWTTKPIVQRLTDMIWLGTSPVPAEATVLGIARTLLVLRQNIESLENYYRTLELAPLANDRHKRFYPFITSYSDPRNPGRTIEFEYIQPLEKDASDMCVTYRAKTINTCNCTKDIVVKFVREYGEDVHRLLSSRGMAPDLFYLGRISPGSEFSVVVMSYIQGKTVATVFGCMEVSDEVYQGVKEALNVLHEAGFVHGDLRRPNIMTDNGKVILIDYDWAGLAGTARYPSFLNPRTAYPKGVGPRKEITKEHDEWMLEELRRSMEW</sequence>
<keyword evidence="3" id="KW-0808">Transferase</keyword>
<evidence type="ECO:0000256" key="3">
    <source>
        <dbReference type="ARBA" id="ARBA00022679"/>
    </source>
</evidence>
<evidence type="ECO:0000256" key="2">
    <source>
        <dbReference type="ARBA" id="ARBA00022527"/>
    </source>
</evidence>
<dbReference type="Proteomes" id="UP001498398">
    <property type="component" value="Unassembled WGS sequence"/>
</dbReference>
<evidence type="ECO:0000256" key="6">
    <source>
        <dbReference type="ARBA" id="ARBA00022840"/>
    </source>
</evidence>
<keyword evidence="2" id="KW-0723">Serine/threonine-protein kinase</keyword>
<keyword evidence="11" id="KW-1185">Reference proteome</keyword>
<gene>
    <name evidence="10" type="ORF">VKT23_010342</name>
</gene>
<evidence type="ECO:0000256" key="4">
    <source>
        <dbReference type="ARBA" id="ARBA00022741"/>
    </source>
</evidence>
<dbReference type="InterPro" id="IPR052396">
    <property type="entry name" value="Meiotic_Drive_Suppr_Kinase"/>
</dbReference>
<proteinExistence type="predicted"/>
<dbReference type="Pfam" id="PF01163">
    <property type="entry name" value="RIO1"/>
    <property type="match status" value="1"/>
</dbReference>
<dbReference type="InterPro" id="IPR011009">
    <property type="entry name" value="Kinase-like_dom_sf"/>
</dbReference>
<dbReference type="PANTHER" id="PTHR37171">
    <property type="entry name" value="SERINE/THREONINE-PROTEIN KINASE YRZF-RELATED"/>
    <property type="match status" value="1"/>
</dbReference>
<evidence type="ECO:0000259" key="9">
    <source>
        <dbReference type="Pfam" id="PF01163"/>
    </source>
</evidence>
<reference evidence="10 11" key="1">
    <citation type="submission" date="2024-01" db="EMBL/GenBank/DDBJ databases">
        <title>A draft genome for the cacao thread blight pathogen Marasmiellus scandens.</title>
        <authorList>
            <person name="Baruah I.K."/>
            <person name="Leung J."/>
            <person name="Bukari Y."/>
            <person name="Amoako-Attah I."/>
            <person name="Meinhardt L.W."/>
            <person name="Bailey B.A."/>
            <person name="Cohen S.P."/>
        </authorList>
    </citation>
    <scope>NUCLEOTIDE SEQUENCE [LARGE SCALE GENOMIC DNA]</scope>
    <source>
        <strain evidence="10 11">GH-19</strain>
    </source>
</reference>
<name>A0ABR1JH62_9AGAR</name>
<dbReference type="SUPFAM" id="SSF56112">
    <property type="entry name" value="Protein kinase-like (PK-like)"/>
    <property type="match status" value="1"/>
</dbReference>
<evidence type="ECO:0000313" key="11">
    <source>
        <dbReference type="Proteomes" id="UP001498398"/>
    </source>
</evidence>
<comment type="catalytic activity">
    <reaction evidence="8">
        <text>L-seryl-[protein] + ATP = O-phospho-L-seryl-[protein] + ADP + H(+)</text>
        <dbReference type="Rhea" id="RHEA:17989"/>
        <dbReference type="Rhea" id="RHEA-COMP:9863"/>
        <dbReference type="Rhea" id="RHEA-COMP:11604"/>
        <dbReference type="ChEBI" id="CHEBI:15378"/>
        <dbReference type="ChEBI" id="CHEBI:29999"/>
        <dbReference type="ChEBI" id="CHEBI:30616"/>
        <dbReference type="ChEBI" id="CHEBI:83421"/>
        <dbReference type="ChEBI" id="CHEBI:456216"/>
        <dbReference type="EC" id="2.7.11.1"/>
    </reaction>
</comment>
<dbReference type="EMBL" id="JBANRG010000020">
    <property type="protein sequence ID" value="KAK7457039.1"/>
    <property type="molecule type" value="Genomic_DNA"/>
</dbReference>
<feature type="domain" description="RIO-type" evidence="9">
    <location>
        <begin position="471"/>
        <end position="534"/>
    </location>
</feature>
<dbReference type="Gene3D" id="1.10.510.10">
    <property type="entry name" value="Transferase(Phosphotransferase) domain 1"/>
    <property type="match status" value="1"/>
</dbReference>
<dbReference type="InterPro" id="IPR018934">
    <property type="entry name" value="RIO_dom"/>
</dbReference>
<evidence type="ECO:0000256" key="8">
    <source>
        <dbReference type="ARBA" id="ARBA00048679"/>
    </source>
</evidence>
<keyword evidence="6" id="KW-0067">ATP-binding</keyword>
<keyword evidence="4" id="KW-0547">Nucleotide-binding</keyword>
<protein>
    <recommendedName>
        <fullName evidence="1">non-specific serine/threonine protein kinase</fullName>
        <ecNumber evidence="1">2.7.11.1</ecNumber>
    </recommendedName>
</protein>
<dbReference type="EC" id="2.7.11.1" evidence="1"/>
<evidence type="ECO:0000256" key="1">
    <source>
        <dbReference type="ARBA" id="ARBA00012513"/>
    </source>
</evidence>
<dbReference type="PANTHER" id="PTHR37171:SF1">
    <property type="entry name" value="SERINE_THREONINE-PROTEIN KINASE YRZF-RELATED"/>
    <property type="match status" value="1"/>
</dbReference>
<organism evidence="10 11">
    <name type="scientific">Marasmiellus scandens</name>
    <dbReference type="NCBI Taxonomy" id="2682957"/>
    <lineage>
        <taxon>Eukaryota</taxon>
        <taxon>Fungi</taxon>
        <taxon>Dikarya</taxon>
        <taxon>Basidiomycota</taxon>
        <taxon>Agaricomycotina</taxon>
        <taxon>Agaricomycetes</taxon>
        <taxon>Agaricomycetidae</taxon>
        <taxon>Agaricales</taxon>
        <taxon>Marasmiineae</taxon>
        <taxon>Omphalotaceae</taxon>
        <taxon>Marasmiellus</taxon>
    </lineage>
</organism>
<evidence type="ECO:0000256" key="5">
    <source>
        <dbReference type="ARBA" id="ARBA00022777"/>
    </source>
</evidence>